<name>A0A1D7QB08_9SPHI</name>
<keyword evidence="2" id="KW-1185">Reference proteome</keyword>
<evidence type="ECO:0008006" key="3">
    <source>
        <dbReference type="Google" id="ProtNLM"/>
    </source>
</evidence>
<dbReference type="AlphaFoldDB" id="A0A1D7QB08"/>
<protein>
    <recommendedName>
        <fullName evidence="3">DUF3352 domain-containing protein</fullName>
    </recommendedName>
</protein>
<proteinExistence type="predicted"/>
<reference evidence="1 2" key="1">
    <citation type="submission" date="2016-08" db="EMBL/GenBank/DDBJ databases">
        <authorList>
            <person name="Seilhamer J.J."/>
        </authorList>
    </citation>
    <scope>NUCLEOTIDE SEQUENCE [LARGE SCALE GENOMIC DNA]</scope>
    <source>
        <strain evidence="1 2">DX4</strain>
    </source>
</reference>
<evidence type="ECO:0000313" key="1">
    <source>
        <dbReference type="EMBL" id="AOM75876.1"/>
    </source>
</evidence>
<dbReference type="Proteomes" id="UP000094313">
    <property type="component" value="Chromosome"/>
</dbReference>
<organism evidence="1 2">
    <name type="scientific">Pedobacter steynii</name>
    <dbReference type="NCBI Taxonomy" id="430522"/>
    <lineage>
        <taxon>Bacteria</taxon>
        <taxon>Pseudomonadati</taxon>
        <taxon>Bacteroidota</taxon>
        <taxon>Sphingobacteriia</taxon>
        <taxon>Sphingobacteriales</taxon>
        <taxon>Sphingobacteriaceae</taxon>
        <taxon>Pedobacter</taxon>
    </lineage>
</organism>
<sequence>MAYLYFSKLNTQHAESDLSLYAAVNQSGFVFSFENEKSILDIFKGQESFGEIIGEDKAKQMQSLKTFLLSSPGINKLIHKQTIYIGFFSGEKKEINYLLSTQSENKVSTTQLFQALKSRNILTEPIDNATRITLPDSTVFYLGVKDQLILLSNTLQPVKEILSKTFDKKDDSFVSYIKSGSRLSKNSLAQLYLNFNRIPALLKSIVPGKLTGELAVLDHQDAFALLSYNYSKERVLFTGTTHLNDPNHYYQLFSQTPPQKITISTIFPEQTADYTTYAVDSYANWRKGLDRWFSYHKEDKKRARVIEEVNLKYHLNLEELFPRYFKNQFSNFQLNTGEKLAAINLTNGDKLNQLLLDLSDNYSDEIKHFKEADLLYLYFGLPFKSYQKPYYVIIDNYLVFSNYAATLQFFLDQYRANKLLINTPGYTNTNNQIPNNSNISFYLDHQNSIPLLHKNISSPYLKHFQSEKGLKKYESFVYQLSGDRGTFQSNILLSKPLVIEKDF</sequence>
<gene>
    <name evidence="1" type="ORF">BFS30_01030</name>
</gene>
<dbReference type="KEGG" id="psty:BFS30_01030"/>
<accession>A0A1D7QB08</accession>
<evidence type="ECO:0000313" key="2">
    <source>
        <dbReference type="Proteomes" id="UP000094313"/>
    </source>
</evidence>
<dbReference type="EMBL" id="CP017141">
    <property type="protein sequence ID" value="AOM75876.1"/>
    <property type="molecule type" value="Genomic_DNA"/>
</dbReference>